<dbReference type="Pfam" id="PF16344">
    <property type="entry name" value="FecR_C"/>
    <property type="match status" value="1"/>
</dbReference>
<evidence type="ECO:0000259" key="3">
    <source>
        <dbReference type="Pfam" id="PF16344"/>
    </source>
</evidence>
<dbReference type="GO" id="GO:0016989">
    <property type="term" value="F:sigma factor antagonist activity"/>
    <property type="evidence" value="ECO:0007669"/>
    <property type="project" value="TreeGrafter"/>
</dbReference>
<dbReference type="PANTHER" id="PTHR30273:SF2">
    <property type="entry name" value="PROTEIN FECR"/>
    <property type="match status" value="1"/>
</dbReference>
<dbReference type="Gene3D" id="3.55.50.30">
    <property type="match status" value="1"/>
</dbReference>
<organism evidence="4 5">
    <name type="scientific">Parabacteroides distasonis</name>
    <dbReference type="NCBI Taxonomy" id="823"/>
    <lineage>
        <taxon>Bacteria</taxon>
        <taxon>Pseudomonadati</taxon>
        <taxon>Bacteroidota</taxon>
        <taxon>Bacteroidia</taxon>
        <taxon>Bacteroidales</taxon>
        <taxon>Tannerellaceae</taxon>
        <taxon>Parabacteroides</taxon>
    </lineage>
</organism>
<dbReference type="RefSeq" id="WP_087346830.1">
    <property type="nucleotide sequence ID" value="NZ_NFJX01000028.1"/>
</dbReference>
<name>A0A1Y4I375_PARDI</name>
<sequence>MAKNNRYIDLLDRFMSGSTSPEEEKELLGWFMNVRSKDEIFSFYKRKWEDVSGRELSAEIQGRMFLQIKNRMKTPKRRSFGKWWSYAAVILLCVSLGIGSHLYTRGVGGNQQEYIVSAEKGQRASLALPDGTKVWLNSHTRVTYDGDYGKDERAVFLSGEAYFEVAKDKKHRFVVKAGDLELEALGTAFNVKAYDEDKELTATLFEGSIRAVAGNEMAVLSPDQHVRFNKASRRLLVERPTNSSYARMWRNDELAFESETLEDIAVLLNRMYNVQVNFDSERIKRYRFSGVIKNNSLDNIFEIISLTAPILYGSEGDTITLREK</sequence>
<evidence type="ECO:0000313" key="4">
    <source>
        <dbReference type="EMBL" id="OUP14704.1"/>
    </source>
</evidence>
<dbReference type="Proteomes" id="UP000195950">
    <property type="component" value="Unassembled WGS sequence"/>
</dbReference>
<comment type="caution">
    <text evidence="4">The sequence shown here is derived from an EMBL/GenBank/DDBJ whole genome shotgun (WGS) entry which is preliminary data.</text>
</comment>
<keyword evidence="1" id="KW-1133">Transmembrane helix</keyword>
<keyword evidence="1" id="KW-0472">Membrane</keyword>
<feature type="domain" description="FecR protein" evidence="2">
    <location>
        <begin position="116"/>
        <end position="210"/>
    </location>
</feature>
<dbReference type="AlphaFoldDB" id="A0A1Y4I375"/>
<dbReference type="InterPro" id="IPR006860">
    <property type="entry name" value="FecR"/>
</dbReference>
<evidence type="ECO:0000256" key="1">
    <source>
        <dbReference type="SAM" id="Phobius"/>
    </source>
</evidence>
<dbReference type="Pfam" id="PF04773">
    <property type="entry name" value="FecR"/>
    <property type="match status" value="1"/>
</dbReference>
<dbReference type="Gene3D" id="2.60.120.1440">
    <property type="match status" value="1"/>
</dbReference>
<dbReference type="InterPro" id="IPR012373">
    <property type="entry name" value="Ferrdict_sens_TM"/>
</dbReference>
<protein>
    <submittedName>
        <fullName evidence="4">Anti-sigma factor</fullName>
    </submittedName>
</protein>
<proteinExistence type="predicted"/>
<dbReference type="PIRSF" id="PIRSF018266">
    <property type="entry name" value="FecR"/>
    <property type="match status" value="1"/>
</dbReference>
<evidence type="ECO:0000313" key="5">
    <source>
        <dbReference type="Proteomes" id="UP000195950"/>
    </source>
</evidence>
<feature type="transmembrane region" description="Helical" evidence="1">
    <location>
        <begin position="83"/>
        <end position="103"/>
    </location>
</feature>
<evidence type="ECO:0000259" key="2">
    <source>
        <dbReference type="Pfam" id="PF04773"/>
    </source>
</evidence>
<keyword evidence="1" id="KW-0812">Transmembrane</keyword>
<dbReference type="PANTHER" id="PTHR30273">
    <property type="entry name" value="PERIPLASMIC SIGNAL SENSOR AND SIGMA FACTOR ACTIVATOR FECR-RELATED"/>
    <property type="match status" value="1"/>
</dbReference>
<accession>A0A1Y4I375</accession>
<gene>
    <name evidence="4" type="ORF">B5F32_19710</name>
</gene>
<dbReference type="EMBL" id="NFJX01000028">
    <property type="protein sequence ID" value="OUP14704.1"/>
    <property type="molecule type" value="Genomic_DNA"/>
</dbReference>
<feature type="domain" description="Protein FecR C-terminal" evidence="3">
    <location>
        <begin position="254"/>
        <end position="321"/>
    </location>
</feature>
<reference evidence="5" key="1">
    <citation type="submission" date="2017-04" db="EMBL/GenBank/DDBJ databases">
        <title>Function of individual gut microbiota members based on whole genome sequencing of pure cultures obtained from chicken caecum.</title>
        <authorList>
            <person name="Medvecky M."/>
            <person name="Cejkova D."/>
            <person name="Polansky O."/>
            <person name="Karasova D."/>
            <person name="Kubasova T."/>
            <person name="Cizek A."/>
            <person name="Rychlik I."/>
        </authorList>
    </citation>
    <scope>NUCLEOTIDE SEQUENCE [LARGE SCALE GENOMIC DNA]</scope>
    <source>
        <strain evidence="5">An199</strain>
    </source>
</reference>
<dbReference type="InterPro" id="IPR032508">
    <property type="entry name" value="FecR_C"/>
</dbReference>